<dbReference type="PROSITE" id="PS51257">
    <property type="entry name" value="PROKAR_LIPOPROTEIN"/>
    <property type="match status" value="1"/>
</dbReference>
<reference evidence="3" key="1">
    <citation type="journal article" date="2019" name="Int. J. Syst. Evol. Microbiol.">
        <title>The Global Catalogue of Microorganisms (GCM) 10K type strain sequencing project: providing services to taxonomists for standard genome sequencing and annotation.</title>
        <authorList>
            <consortium name="The Broad Institute Genomics Platform"/>
            <consortium name="The Broad Institute Genome Sequencing Center for Infectious Disease"/>
            <person name="Wu L."/>
            <person name="Ma J."/>
        </authorList>
    </citation>
    <scope>NUCLEOTIDE SEQUENCE [LARGE SCALE GENOMIC DNA]</scope>
    <source>
        <strain evidence="3">JCM 17979</strain>
    </source>
</reference>
<keyword evidence="3" id="KW-1185">Reference proteome</keyword>
<gene>
    <name evidence="2" type="ORF">GCM10023200_59140</name>
</gene>
<organism evidence="2 3">
    <name type="scientific">Actinomycetospora chlora</name>
    <dbReference type="NCBI Taxonomy" id="663608"/>
    <lineage>
        <taxon>Bacteria</taxon>
        <taxon>Bacillati</taxon>
        <taxon>Actinomycetota</taxon>
        <taxon>Actinomycetes</taxon>
        <taxon>Pseudonocardiales</taxon>
        <taxon>Pseudonocardiaceae</taxon>
        <taxon>Actinomycetospora</taxon>
    </lineage>
</organism>
<sequence>MRWTFRGGRSGRRSGWRAGAVTLAATALLAAGCGGLSGSGQPQAQGGSLAASGINLAGQTYTVGGKEFDEQLVLCKMTIQALQSVGATVNDRCNITGTASTRAALVGGQIDMYWEYTGTGWITHLKNTTPIPDSQQQYIAVRDQDLQQNRIVWLPPSPFNNTYGIAVTRPFAEQNNLRTLTDWANFINSGNPAATTCVEAEFAGRDDGLAGLFRTYGVTNPPSGPPKLNTLDTGAIYQATANGNPCNFGEVFTTDGRIPGLNLVTLQDDKNYFPKYNASPTIRQEVFDRNPSIQRVFDAITPRLTDPVMLDLNGQVSSQGQDPAQVAQRWLQQQGFIGGGG</sequence>
<proteinExistence type="predicted"/>
<dbReference type="Pfam" id="PF04069">
    <property type="entry name" value="OpuAC"/>
    <property type="match status" value="1"/>
</dbReference>
<evidence type="ECO:0000259" key="1">
    <source>
        <dbReference type="Pfam" id="PF04069"/>
    </source>
</evidence>
<dbReference type="Proteomes" id="UP001500928">
    <property type="component" value="Unassembled WGS sequence"/>
</dbReference>
<comment type="caution">
    <text evidence="2">The sequence shown here is derived from an EMBL/GenBank/DDBJ whole genome shotgun (WGS) entry which is preliminary data.</text>
</comment>
<feature type="domain" description="ABC-type glycine betaine transport system substrate-binding" evidence="1">
    <location>
        <begin position="60"/>
        <end position="333"/>
    </location>
</feature>
<dbReference type="RefSeq" id="WP_345425019.1">
    <property type="nucleotide sequence ID" value="NZ_BAABHO010000088.1"/>
</dbReference>
<dbReference type="EMBL" id="BAABHO010000088">
    <property type="protein sequence ID" value="GAA4813514.1"/>
    <property type="molecule type" value="Genomic_DNA"/>
</dbReference>
<dbReference type="Gene3D" id="3.40.190.10">
    <property type="entry name" value="Periplasmic binding protein-like II"/>
    <property type="match status" value="1"/>
</dbReference>
<dbReference type="Gene3D" id="3.40.190.120">
    <property type="entry name" value="Osmoprotection protein (prox), domain 2"/>
    <property type="match status" value="1"/>
</dbReference>
<protein>
    <submittedName>
        <fullName evidence="2">Glycine betaine ABC transporter substrate-binding protein</fullName>
    </submittedName>
</protein>
<dbReference type="SUPFAM" id="SSF53850">
    <property type="entry name" value="Periplasmic binding protein-like II"/>
    <property type="match status" value="1"/>
</dbReference>
<accession>A0ABP9CRY8</accession>
<evidence type="ECO:0000313" key="2">
    <source>
        <dbReference type="EMBL" id="GAA4813514.1"/>
    </source>
</evidence>
<name>A0ABP9CRY8_9PSEU</name>
<dbReference type="InterPro" id="IPR007210">
    <property type="entry name" value="ABC_Gly_betaine_transp_sub-bd"/>
</dbReference>
<dbReference type="CDD" id="cd13611">
    <property type="entry name" value="PBP2_YehZ"/>
    <property type="match status" value="1"/>
</dbReference>
<evidence type="ECO:0000313" key="3">
    <source>
        <dbReference type="Proteomes" id="UP001500928"/>
    </source>
</evidence>